<protein>
    <submittedName>
        <fullName evidence="9">ABC transporter permease</fullName>
    </submittedName>
</protein>
<keyword evidence="3" id="KW-1003">Cell membrane</keyword>
<dbReference type="CDD" id="cd06261">
    <property type="entry name" value="TM_PBP2"/>
    <property type="match status" value="1"/>
</dbReference>
<dbReference type="PANTHER" id="PTHR43744:SF9">
    <property type="entry name" value="POLYGALACTURONAN_RHAMNOGALACTURONAN TRANSPORT SYSTEM PERMEASE PROTEIN YTCP"/>
    <property type="match status" value="1"/>
</dbReference>
<dbReference type="SUPFAM" id="SSF161098">
    <property type="entry name" value="MetI-like"/>
    <property type="match status" value="1"/>
</dbReference>
<dbReference type="AlphaFoldDB" id="A0A1J7B9C7"/>
<evidence type="ECO:0000259" key="8">
    <source>
        <dbReference type="PROSITE" id="PS50928"/>
    </source>
</evidence>
<proteinExistence type="inferred from homology"/>
<dbReference type="STRING" id="1428644.BIV57_22785"/>
<comment type="similarity">
    <text evidence="7">Belongs to the binding-protein-dependent transport system permease family.</text>
</comment>
<dbReference type="EMBL" id="MLCF01000194">
    <property type="protein sequence ID" value="OIV35222.1"/>
    <property type="molecule type" value="Genomic_DNA"/>
</dbReference>
<dbReference type="OrthoDB" id="9810086at2"/>
<dbReference type="Pfam" id="PF00528">
    <property type="entry name" value="BPD_transp_1"/>
    <property type="match status" value="1"/>
</dbReference>
<dbReference type="InterPro" id="IPR000515">
    <property type="entry name" value="MetI-like"/>
</dbReference>
<evidence type="ECO:0000256" key="5">
    <source>
        <dbReference type="ARBA" id="ARBA00022989"/>
    </source>
</evidence>
<evidence type="ECO:0000256" key="1">
    <source>
        <dbReference type="ARBA" id="ARBA00004651"/>
    </source>
</evidence>
<sequence length="289" mass="30833">MEPPSALGRAAKAAILVVITVAVLYPMVNVLATSIASQKDIAGHGGLVLWPDHPSLAAYRTIFSGGTVTRALLVSVGVAVVGTLASLSVTVALAWALSRRQLTGGRYFLLLVLFTMLFSPGIIPNFLMVKQLGLLNSYASLIVPTLVSAFNMVVLRSFFMGLPEELIDSARVDGAGELRLLLRIVLPLSKAVLAVVSLFYAVAYWNAFFNALLYLNDPSKWPLPLILRMYVLQGQSLGSGNSIASSEAVAPGQAMQMAVVVVALVPILLVYPFLQRYFTKGVLTGAIKG</sequence>
<dbReference type="Proteomes" id="UP000243342">
    <property type="component" value="Unassembled WGS sequence"/>
</dbReference>
<feature type="transmembrane region" description="Helical" evidence="7">
    <location>
        <begin position="71"/>
        <end position="95"/>
    </location>
</feature>
<evidence type="ECO:0000313" key="10">
    <source>
        <dbReference type="Proteomes" id="UP000243342"/>
    </source>
</evidence>
<feature type="transmembrane region" description="Helical" evidence="7">
    <location>
        <begin position="107"/>
        <end position="126"/>
    </location>
</feature>
<feature type="domain" description="ABC transmembrane type-1" evidence="8">
    <location>
        <begin position="72"/>
        <end position="270"/>
    </location>
</feature>
<reference evidence="9 10" key="1">
    <citation type="submission" date="2016-10" db="EMBL/GenBank/DDBJ databases">
        <title>Genome sequence of Streptomyces gilvigriseus MUSC 26.</title>
        <authorList>
            <person name="Lee L.-H."/>
            <person name="Ser H.-L."/>
        </authorList>
    </citation>
    <scope>NUCLEOTIDE SEQUENCE [LARGE SCALE GENOMIC DNA]</scope>
    <source>
        <strain evidence="9 10">MUSC 26</strain>
    </source>
</reference>
<evidence type="ECO:0000256" key="2">
    <source>
        <dbReference type="ARBA" id="ARBA00022448"/>
    </source>
</evidence>
<evidence type="ECO:0000256" key="6">
    <source>
        <dbReference type="ARBA" id="ARBA00023136"/>
    </source>
</evidence>
<dbReference type="GO" id="GO:0005886">
    <property type="term" value="C:plasma membrane"/>
    <property type="evidence" value="ECO:0007669"/>
    <property type="project" value="UniProtKB-SubCell"/>
</dbReference>
<gene>
    <name evidence="9" type="ORF">BIV57_22785</name>
</gene>
<evidence type="ECO:0000256" key="7">
    <source>
        <dbReference type="RuleBase" id="RU363032"/>
    </source>
</evidence>
<evidence type="ECO:0000313" key="9">
    <source>
        <dbReference type="EMBL" id="OIV35222.1"/>
    </source>
</evidence>
<name>A0A1J7B9C7_9ACTN</name>
<keyword evidence="6 7" id="KW-0472">Membrane</keyword>
<keyword evidence="2 7" id="KW-0813">Transport</keyword>
<dbReference type="PROSITE" id="PS50928">
    <property type="entry name" value="ABC_TM1"/>
    <property type="match status" value="1"/>
</dbReference>
<comment type="subcellular location">
    <subcellularLocation>
        <location evidence="1 7">Cell membrane</location>
        <topology evidence="1 7">Multi-pass membrane protein</topology>
    </subcellularLocation>
</comment>
<dbReference type="PANTHER" id="PTHR43744">
    <property type="entry name" value="ABC TRANSPORTER PERMEASE PROTEIN MG189-RELATED-RELATED"/>
    <property type="match status" value="1"/>
</dbReference>
<feature type="transmembrane region" description="Helical" evidence="7">
    <location>
        <begin position="180"/>
        <end position="205"/>
    </location>
</feature>
<keyword evidence="4 7" id="KW-0812">Transmembrane</keyword>
<keyword evidence="5 7" id="KW-1133">Transmembrane helix</keyword>
<comment type="caution">
    <text evidence="9">The sequence shown here is derived from an EMBL/GenBank/DDBJ whole genome shotgun (WGS) entry which is preliminary data.</text>
</comment>
<evidence type="ECO:0000256" key="4">
    <source>
        <dbReference type="ARBA" id="ARBA00022692"/>
    </source>
</evidence>
<dbReference type="GO" id="GO:0055085">
    <property type="term" value="P:transmembrane transport"/>
    <property type="evidence" value="ECO:0007669"/>
    <property type="project" value="InterPro"/>
</dbReference>
<dbReference type="Gene3D" id="1.10.3720.10">
    <property type="entry name" value="MetI-like"/>
    <property type="match status" value="1"/>
</dbReference>
<organism evidence="9 10">
    <name type="scientific">Mangrovactinospora gilvigrisea</name>
    <dbReference type="NCBI Taxonomy" id="1428644"/>
    <lineage>
        <taxon>Bacteria</taxon>
        <taxon>Bacillati</taxon>
        <taxon>Actinomycetota</taxon>
        <taxon>Actinomycetes</taxon>
        <taxon>Kitasatosporales</taxon>
        <taxon>Streptomycetaceae</taxon>
        <taxon>Mangrovactinospora</taxon>
    </lineage>
</organism>
<evidence type="ECO:0000256" key="3">
    <source>
        <dbReference type="ARBA" id="ARBA00022475"/>
    </source>
</evidence>
<feature type="transmembrane region" description="Helical" evidence="7">
    <location>
        <begin position="254"/>
        <end position="274"/>
    </location>
</feature>
<feature type="transmembrane region" description="Helical" evidence="7">
    <location>
        <begin position="138"/>
        <end position="159"/>
    </location>
</feature>
<keyword evidence="10" id="KW-1185">Reference proteome</keyword>
<accession>A0A1J7B9C7</accession>
<dbReference type="InterPro" id="IPR035906">
    <property type="entry name" value="MetI-like_sf"/>
</dbReference>